<accession>A8S0E3</accession>
<gene>
    <name evidence="1" type="ORF">CLOBOL_05652</name>
</gene>
<reference evidence="1 2" key="1">
    <citation type="submission" date="2007-08" db="EMBL/GenBank/DDBJ databases">
        <authorList>
            <person name="Fulton L."/>
            <person name="Clifton S."/>
            <person name="Fulton B."/>
            <person name="Xu J."/>
            <person name="Minx P."/>
            <person name="Pepin K.H."/>
            <person name="Johnson M."/>
            <person name="Thiruvilangam P."/>
            <person name="Bhonagiri V."/>
            <person name="Nash W.E."/>
            <person name="Mardis E.R."/>
            <person name="Wilson R.K."/>
        </authorList>
    </citation>
    <scope>NUCLEOTIDE SEQUENCE [LARGE SCALE GENOMIC DNA]</scope>
    <source>
        <strain evidence="2">ATCC BAA-613 / DSM 15670 / CCUG 46953 / JCM 12243 / WAL 16351</strain>
    </source>
</reference>
<dbReference type="eggNOG" id="ENOG5032TSY">
    <property type="taxonomic scope" value="Bacteria"/>
</dbReference>
<evidence type="ECO:0000313" key="2">
    <source>
        <dbReference type="Proteomes" id="UP000005396"/>
    </source>
</evidence>
<dbReference type="HOGENOM" id="CLU_059703_1_0_9"/>
<reference evidence="1 2" key="2">
    <citation type="submission" date="2007-09" db="EMBL/GenBank/DDBJ databases">
        <title>Draft genome sequence of Clostridium bolteae (ATCC BAA-613).</title>
        <authorList>
            <person name="Sudarsanam P."/>
            <person name="Ley R."/>
            <person name="Guruge J."/>
            <person name="Turnbaugh P.J."/>
            <person name="Mahowald M."/>
            <person name="Liep D."/>
            <person name="Gordon J."/>
        </authorList>
    </citation>
    <scope>NUCLEOTIDE SEQUENCE [LARGE SCALE GENOMIC DNA]</scope>
    <source>
        <strain evidence="2">ATCC BAA-613 / DSM 15670 / CCUG 46953 / JCM 12243 / WAL 16351</strain>
    </source>
</reference>
<sequence length="283" mass="31638">MAFFIRSASLQIGPLKYSMNDGFYFEFEVPFHDSEQLTTASFTVNNLNATSRAGIQKNQVVILNAGYEDDMGALFVGQVTSCNHRQNGVEWQTKITATAALDQWLNSVINKTYTEGSRAEDIVRDLLNIFGLEVGAFQLVKNTLYPRGRVCSGKLKDILTEIVINECKSRFLIRSNQVIINNPADGVNKGYLLTPDAGLLFRSEDSDVTMIEAPETKEVSKEKKAFEEKTWKRQCLLNYRMGPGDVIQIQSRDLNGKFMIVSGTHKGSPTGTWITEIEFKVAG</sequence>
<dbReference type="PaxDb" id="411902-CLOBOL_05652"/>
<dbReference type="RefSeq" id="WP_002578682.1">
    <property type="nucleotide sequence ID" value="NZ_DS480697.1"/>
</dbReference>
<organism evidence="1 2">
    <name type="scientific">Enterocloster bolteae (strain ATCC BAA-613 / DSM 15670 / CCUG 46953 / JCM 12243 / WAL 16351)</name>
    <name type="common">Clostridium bolteae</name>
    <dbReference type="NCBI Taxonomy" id="411902"/>
    <lineage>
        <taxon>Bacteria</taxon>
        <taxon>Bacillati</taxon>
        <taxon>Bacillota</taxon>
        <taxon>Clostridia</taxon>
        <taxon>Lachnospirales</taxon>
        <taxon>Lachnospiraceae</taxon>
        <taxon>Enterocloster</taxon>
    </lineage>
</organism>
<name>A8S0E3_ENTBW</name>
<dbReference type="EMBL" id="ABCC02000042">
    <property type="protein sequence ID" value="EDP14045.1"/>
    <property type="molecule type" value="Genomic_DNA"/>
</dbReference>
<comment type="caution">
    <text evidence="1">The sequence shown here is derived from an EMBL/GenBank/DDBJ whole genome shotgun (WGS) entry which is preliminary data.</text>
</comment>
<evidence type="ECO:0008006" key="3">
    <source>
        <dbReference type="Google" id="ProtNLM"/>
    </source>
</evidence>
<dbReference type="AlphaFoldDB" id="A8S0E3"/>
<protein>
    <recommendedName>
        <fullName evidence="3">Phage late control gene D protein (GPD)</fullName>
    </recommendedName>
</protein>
<evidence type="ECO:0000313" key="1">
    <source>
        <dbReference type="EMBL" id="EDP14045.1"/>
    </source>
</evidence>
<dbReference type="Proteomes" id="UP000005396">
    <property type="component" value="Unassembled WGS sequence"/>
</dbReference>
<proteinExistence type="predicted"/>
<dbReference type="NCBIfam" id="NF047561">
    <property type="entry name" value="orf58_phage_fam"/>
    <property type="match status" value="1"/>
</dbReference>